<evidence type="ECO:0000313" key="5">
    <source>
        <dbReference type="EMBL" id="KAJ6401880.1"/>
    </source>
</evidence>
<dbReference type="GO" id="GO:0008422">
    <property type="term" value="F:beta-glucosidase activity"/>
    <property type="evidence" value="ECO:0007669"/>
    <property type="project" value="TreeGrafter"/>
</dbReference>
<keyword evidence="2" id="KW-0378">Hydrolase</keyword>
<dbReference type="InterPro" id="IPR017853">
    <property type="entry name" value="GH"/>
</dbReference>
<accession>A0AAD6JD33</accession>
<keyword evidence="3" id="KW-0326">Glycosidase</keyword>
<dbReference type="AlphaFoldDB" id="A0AAD6JD33"/>
<dbReference type="Proteomes" id="UP001162972">
    <property type="component" value="Chromosome 4"/>
</dbReference>
<dbReference type="GO" id="GO:0005975">
    <property type="term" value="P:carbohydrate metabolic process"/>
    <property type="evidence" value="ECO:0007669"/>
    <property type="project" value="InterPro"/>
</dbReference>
<dbReference type="FunFam" id="3.20.20.80:FF:000020">
    <property type="entry name" value="Beta-glucosidase 12"/>
    <property type="match status" value="1"/>
</dbReference>
<keyword evidence="6" id="KW-1185">Reference proteome</keyword>
<dbReference type="PANTHER" id="PTHR10353">
    <property type="entry name" value="GLYCOSYL HYDROLASE"/>
    <property type="match status" value="1"/>
</dbReference>
<protein>
    <submittedName>
        <fullName evidence="5">Uncharacterized protein</fullName>
    </submittedName>
</protein>
<comment type="caution">
    <text evidence="5">The sequence shown here is derived from an EMBL/GenBank/DDBJ whole genome shotgun (WGS) entry which is preliminary data.</text>
</comment>
<dbReference type="SUPFAM" id="SSF51445">
    <property type="entry name" value="(Trans)glycosidases"/>
    <property type="match status" value="1"/>
</dbReference>
<gene>
    <name evidence="5" type="ORF">OIU84_014038</name>
</gene>
<dbReference type="PRINTS" id="PR00131">
    <property type="entry name" value="GLHYDRLASE1"/>
</dbReference>
<dbReference type="Pfam" id="PF00232">
    <property type="entry name" value="Glyco_hydro_1"/>
    <property type="match status" value="1"/>
</dbReference>
<sequence>MDGTNGDIAVDHYHRYPEDLDLMEYIGVNSYRFSISWARILPKGRFGTANRAGINHYNKFINELLRRGIQPFVTLTHFDIPQELEDRYGAWLSPEIQEDFKYYADICFKSFGDRVKYWTTFNEPNVAANRGYRSGIFPPSRCSGTFGNCSSGDSEKEPFIAAHNMILSHAAAVNVYRTKYQKKQGGSIGIVMNTIWHEPISDSLEDKLAVERANAFYMNWFLDPIILGKYPAEMHDILGSDLPVFSKHELEKLKSGVDFIGINQYTSFYVKDCAFSTCEQGPGVSRTEGLYLRTAQRMVSSLVNLPRLTGYMFILKEWKKLVTYFKERYNNIPMYITENGYCEEENVNVTTEAVLKDVQREEYMSSYLDALETAVRKGADVRGYFAWSLLDNFEWTSGYTIRFGLYHVDFSTLKRTRKHSATWYKDYIANHKAVRTST</sequence>
<evidence type="ECO:0000256" key="4">
    <source>
        <dbReference type="RuleBase" id="RU003690"/>
    </source>
</evidence>
<dbReference type="Gene3D" id="3.20.20.80">
    <property type="entry name" value="Glycosidases"/>
    <property type="match status" value="1"/>
</dbReference>
<evidence type="ECO:0000313" key="6">
    <source>
        <dbReference type="Proteomes" id="UP001162972"/>
    </source>
</evidence>
<evidence type="ECO:0000256" key="1">
    <source>
        <dbReference type="ARBA" id="ARBA00010838"/>
    </source>
</evidence>
<organism evidence="5 6">
    <name type="scientific">Salix udensis</name>
    <dbReference type="NCBI Taxonomy" id="889485"/>
    <lineage>
        <taxon>Eukaryota</taxon>
        <taxon>Viridiplantae</taxon>
        <taxon>Streptophyta</taxon>
        <taxon>Embryophyta</taxon>
        <taxon>Tracheophyta</taxon>
        <taxon>Spermatophyta</taxon>
        <taxon>Magnoliopsida</taxon>
        <taxon>eudicotyledons</taxon>
        <taxon>Gunneridae</taxon>
        <taxon>Pentapetalae</taxon>
        <taxon>rosids</taxon>
        <taxon>fabids</taxon>
        <taxon>Malpighiales</taxon>
        <taxon>Salicaceae</taxon>
        <taxon>Saliceae</taxon>
        <taxon>Salix</taxon>
    </lineage>
</organism>
<proteinExistence type="inferred from homology"/>
<evidence type="ECO:0000256" key="3">
    <source>
        <dbReference type="ARBA" id="ARBA00023295"/>
    </source>
</evidence>
<dbReference type="InterPro" id="IPR001360">
    <property type="entry name" value="Glyco_hydro_1"/>
</dbReference>
<evidence type="ECO:0000256" key="2">
    <source>
        <dbReference type="ARBA" id="ARBA00022801"/>
    </source>
</evidence>
<name>A0AAD6JD33_9ROSI</name>
<dbReference type="EMBL" id="JAPFFJ010000018">
    <property type="protein sequence ID" value="KAJ6401880.1"/>
    <property type="molecule type" value="Genomic_DNA"/>
</dbReference>
<reference evidence="5 6" key="1">
    <citation type="journal article" date="2023" name="Int. J. Mol. Sci.">
        <title>De Novo Assembly and Annotation of 11 Diverse Shrub Willow (Salix) Genomes Reveals Novel Gene Organization in Sex-Linked Regions.</title>
        <authorList>
            <person name="Hyden B."/>
            <person name="Feng K."/>
            <person name="Yates T.B."/>
            <person name="Jawdy S."/>
            <person name="Cereghino C."/>
            <person name="Smart L.B."/>
            <person name="Muchero W."/>
        </authorList>
    </citation>
    <scope>NUCLEOTIDE SEQUENCE [LARGE SCALE GENOMIC DNA]</scope>
    <source>
        <tissue evidence="5">Shoot tip</tissue>
    </source>
</reference>
<dbReference type="PANTHER" id="PTHR10353:SF27">
    <property type="entry name" value="BETA-GLUCOSIDASE 47"/>
    <property type="match status" value="1"/>
</dbReference>
<comment type="similarity">
    <text evidence="1 4">Belongs to the glycosyl hydrolase 1 family.</text>
</comment>